<reference evidence="7" key="1">
    <citation type="journal article" date="2020" name="mSystems">
        <title>Genome- and Community-Level Interaction Insights into Carbon Utilization and Element Cycling Functions of Hydrothermarchaeota in Hydrothermal Sediment.</title>
        <authorList>
            <person name="Zhou Z."/>
            <person name="Liu Y."/>
            <person name="Xu W."/>
            <person name="Pan J."/>
            <person name="Luo Z.H."/>
            <person name="Li M."/>
        </authorList>
    </citation>
    <scope>NUCLEOTIDE SEQUENCE [LARGE SCALE GENOMIC DNA]</scope>
    <source>
        <strain evidence="7">SpSt-102</strain>
    </source>
</reference>
<dbReference type="EMBL" id="DRUZ01000088">
    <property type="protein sequence ID" value="HHS02292.1"/>
    <property type="molecule type" value="Genomic_DNA"/>
</dbReference>
<evidence type="ECO:0000259" key="6">
    <source>
        <dbReference type="PROSITE" id="PS50123"/>
    </source>
</evidence>
<keyword evidence="4 7" id="KW-0808">Transferase</keyword>
<feature type="domain" description="CheR-type methyltransferase" evidence="6">
    <location>
        <begin position="1"/>
        <end position="276"/>
    </location>
</feature>
<dbReference type="GO" id="GO:0008983">
    <property type="term" value="F:protein-glutamate O-methyltransferase activity"/>
    <property type="evidence" value="ECO:0007669"/>
    <property type="project" value="UniProtKB-EC"/>
</dbReference>
<dbReference type="EC" id="2.1.1.80" evidence="2"/>
<accession>A0A7C5V474</accession>
<dbReference type="InterPro" id="IPR000780">
    <property type="entry name" value="CheR_MeTrfase"/>
</dbReference>
<dbReference type="GO" id="GO:0032259">
    <property type="term" value="P:methylation"/>
    <property type="evidence" value="ECO:0007669"/>
    <property type="project" value="UniProtKB-KW"/>
</dbReference>
<proteinExistence type="predicted"/>
<dbReference type="PANTHER" id="PTHR24422">
    <property type="entry name" value="CHEMOTAXIS PROTEIN METHYLTRANSFERASE"/>
    <property type="match status" value="1"/>
</dbReference>
<keyword evidence="5" id="KW-0949">S-adenosyl-L-methionine</keyword>
<dbReference type="InterPro" id="IPR029063">
    <property type="entry name" value="SAM-dependent_MTases_sf"/>
</dbReference>
<dbReference type="AlphaFoldDB" id="A0A7C5V474"/>
<evidence type="ECO:0000256" key="5">
    <source>
        <dbReference type="ARBA" id="ARBA00022691"/>
    </source>
</evidence>
<dbReference type="PRINTS" id="PR00996">
    <property type="entry name" value="CHERMTFRASE"/>
</dbReference>
<evidence type="ECO:0000256" key="2">
    <source>
        <dbReference type="ARBA" id="ARBA00012534"/>
    </source>
</evidence>
<sequence length="279" mass="33317">MKQDIDAASIDRIKKFVLDKTGILLNEQKINMVLQKLNRQINEGKLKDLNHFYYNLTTNEKVFQEFINFLTVNETYFFREFEQLKAFAEVILPEVVEFKRKRGENRIKIWVAGCATGDEAYTISIILNEFLEEDINVEIFASDIDTEALKIAETGIYELRNVRFVHHQYLNVYFDITKDGKFKVRDEIRRNVKFIYHNLVDFSKYFIFSKSDFIFCRNVLIYFGDEQRKKVIDKMYEILNCGGYLFLGHSESVGRLSDKFCVRRINDYFFYYKECDCGW</sequence>
<organism evidence="7">
    <name type="scientific">Caldicellulosiruptor owensensis</name>
    <dbReference type="NCBI Taxonomy" id="55205"/>
    <lineage>
        <taxon>Bacteria</taxon>
        <taxon>Bacillati</taxon>
        <taxon>Bacillota</taxon>
        <taxon>Bacillota incertae sedis</taxon>
        <taxon>Caldicellulosiruptorales</taxon>
        <taxon>Caldicellulosiruptoraceae</taxon>
        <taxon>Caldicellulosiruptor</taxon>
    </lineage>
</organism>
<comment type="caution">
    <text evidence="7">The sequence shown here is derived from an EMBL/GenBank/DDBJ whole genome shotgun (WGS) entry which is preliminary data.</text>
</comment>
<dbReference type="InterPro" id="IPR022642">
    <property type="entry name" value="CheR_C"/>
</dbReference>
<dbReference type="PANTHER" id="PTHR24422:SF10">
    <property type="entry name" value="CHEMOTAXIS PROTEIN METHYLTRANSFERASE 2"/>
    <property type="match status" value="1"/>
</dbReference>
<dbReference type="InterPro" id="IPR036804">
    <property type="entry name" value="CheR_N_sf"/>
</dbReference>
<dbReference type="PROSITE" id="PS50123">
    <property type="entry name" value="CHER"/>
    <property type="match status" value="1"/>
</dbReference>
<evidence type="ECO:0000256" key="4">
    <source>
        <dbReference type="ARBA" id="ARBA00022679"/>
    </source>
</evidence>
<dbReference type="Gene3D" id="3.40.50.150">
    <property type="entry name" value="Vaccinia Virus protein VP39"/>
    <property type="match status" value="1"/>
</dbReference>
<dbReference type="Gene3D" id="1.10.155.10">
    <property type="entry name" value="Chemotaxis receptor methyltransferase CheR, N-terminal domain"/>
    <property type="match status" value="1"/>
</dbReference>
<evidence type="ECO:0000256" key="3">
    <source>
        <dbReference type="ARBA" id="ARBA00022603"/>
    </source>
</evidence>
<dbReference type="SMART" id="SM00138">
    <property type="entry name" value="MeTrc"/>
    <property type="match status" value="1"/>
</dbReference>
<gene>
    <name evidence="7" type="ORF">ENL71_07330</name>
</gene>
<evidence type="ECO:0000256" key="1">
    <source>
        <dbReference type="ARBA" id="ARBA00001541"/>
    </source>
</evidence>
<protein>
    <recommendedName>
        <fullName evidence="2">protein-glutamate O-methyltransferase</fullName>
        <ecNumber evidence="2">2.1.1.80</ecNumber>
    </recommendedName>
</protein>
<name>A0A7C5V474_9FIRM</name>
<comment type="catalytic activity">
    <reaction evidence="1">
        <text>L-glutamyl-[protein] + S-adenosyl-L-methionine = [protein]-L-glutamate 5-O-methyl ester + S-adenosyl-L-homocysteine</text>
        <dbReference type="Rhea" id="RHEA:24452"/>
        <dbReference type="Rhea" id="RHEA-COMP:10208"/>
        <dbReference type="Rhea" id="RHEA-COMP:10311"/>
        <dbReference type="ChEBI" id="CHEBI:29973"/>
        <dbReference type="ChEBI" id="CHEBI:57856"/>
        <dbReference type="ChEBI" id="CHEBI:59789"/>
        <dbReference type="ChEBI" id="CHEBI:82795"/>
        <dbReference type="EC" id="2.1.1.80"/>
    </reaction>
</comment>
<dbReference type="SUPFAM" id="SSF53335">
    <property type="entry name" value="S-adenosyl-L-methionine-dependent methyltransferases"/>
    <property type="match status" value="1"/>
</dbReference>
<evidence type="ECO:0000313" key="7">
    <source>
        <dbReference type="EMBL" id="HHS02292.1"/>
    </source>
</evidence>
<dbReference type="SUPFAM" id="SSF47757">
    <property type="entry name" value="Chemotaxis receptor methyltransferase CheR, N-terminal domain"/>
    <property type="match status" value="1"/>
</dbReference>
<dbReference type="Pfam" id="PF01739">
    <property type="entry name" value="CheR"/>
    <property type="match status" value="1"/>
</dbReference>
<dbReference type="InterPro" id="IPR050903">
    <property type="entry name" value="Bact_Chemotaxis_MeTrfase"/>
</dbReference>
<keyword evidence="3 7" id="KW-0489">Methyltransferase</keyword>